<gene>
    <name evidence="1" type="ORF">P691DRAFT_680885</name>
</gene>
<dbReference type="EMBL" id="MU151577">
    <property type="protein sequence ID" value="KAF9442723.1"/>
    <property type="molecule type" value="Genomic_DNA"/>
</dbReference>
<dbReference type="OrthoDB" id="2631350at2759"/>
<accession>A0A9P5X1F4</accession>
<dbReference type="Proteomes" id="UP000807342">
    <property type="component" value="Unassembled WGS sequence"/>
</dbReference>
<dbReference type="Gene3D" id="3.80.10.10">
    <property type="entry name" value="Ribonuclease Inhibitor"/>
    <property type="match status" value="1"/>
</dbReference>
<dbReference type="InterPro" id="IPR032675">
    <property type="entry name" value="LRR_dom_sf"/>
</dbReference>
<evidence type="ECO:0000313" key="2">
    <source>
        <dbReference type="Proteomes" id="UP000807342"/>
    </source>
</evidence>
<dbReference type="AlphaFoldDB" id="A0A9P5X1F4"/>
<dbReference type="SUPFAM" id="SSF52047">
    <property type="entry name" value="RNI-like"/>
    <property type="match status" value="1"/>
</dbReference>
<comment type="caution">
    <text evidence="1">The sequence shown here is derived from an EMBL/GenBank/DDBJ whole genome shotgun (WGS) entry which is preliminary data.</text>
</comment>
<proteinExistence type="predicted"/>
<evidence type="ECO:0000313" key="1">
    <source>
        <dbReference type="EMBL" id="KAF9442723.1"/>
    </source>
</evidence>
<reference evidence="1" key="1">
    <citation type="submission" date="2020-11" db="EMBL/GenBank/DDBJ databases">
        <authorList>
            <consortium name="DOE Joint Genome Institute"/>
            <person name="Ahrendt S."/>
            <person name="Riley R."/>
            <person name="Andreopoulos W."/>
            <person name="Labutti K."/>
            <person name="Pangilinan J."/>
            <person name="Ruiz-Duenas F.J."/>
            <person name="Barrasa J.M."/>
            <person name="Sanchez-Garcia M."/>
            <person name="Camarero S."/>
            <person name="Miyauchi S."/>
            <person name="Serrano A."/>
            <person name="Linde D."/>
            <person name="Babiker R."/>
            <person name="Drula E."/>
            <person name="Ayuso-Fernandez I."/>
            <person name="Pacheco R."/>
            <person name="Padilla G."/>
            <person name="Ferreira P."/>
            <person name="Barriuso J."/>
            <person name="Kellner H."/>
            <person name="Castanera R."/>
            <person name="Alfaro M."/>
            <person name="Ramirez L."/>
            <person name="Pisabarro A.G."/>
            <person name="Kuo A."/>
            <person name="Tritt A."/>
            <person name="Lipzen A."/>
            <person name="He G."/>
            <person name="Yan M."/>
            <person name="Ng V."/>
            <person name="Cullen D."/>
            <person name="Martin F."/>
            <person name="Rosso M.-N."/>
            <person name="Henrissat B."/>
            <person name="Hibbett D."/>
            <person name="Martinez A.T."/>
            <person name="Grigoriev I.V."/>
        </authorList>
    </citation>
    <scope>NUCLEOTIDE SEQUENCE</scope>
    <source>
        <strain evidence="1">MF-IS2</strain>
    </source>
</reference>
<name>A0A9P5X1F4_9AGAR</name>
<organism evidence="1 2">
    <name type="scientific">Macrolepiota fuliginosa MF-IS2</name>
    <dbReference type="NCBI Taxonomy" id="1400762"/>
    <lineage>
        <taxon>Eukaryota</taxon>
        <taxon>Fungi</taxon>
        <taxon>Dikarya</taxon>
        <taxon>Basidiomycota</taxon>
        <taxon>Agaricomycotina</taxon>
        <taxon>Agaricomycetes</taxon>
        <taxon>Agaricomycetidae</taxon>
        <taxon>Agaricales</taxon>
        <taxon>Agaricineae</taxon>
        <taxon>Agaricaceae</taxon>
        <taxon>Macrolepiota</taxon>
    </lineage>
</organism>
<evidence type="ECO:0008006" key="3">
    <source>
        <dbReference type="Google" id="ProtNLM"/>
    </source>
</evidence>
<sequence>MNPAAYAPSLAISRENAATAVLTNPDILELILEDLAVGYVWEVVPEAVVESRRVLAAAALTCRAWMEPALDRLWRSLDKLFPLFRLLPAFYRSDTTFVLRGRVSEEDWGRFDWYAGRVKSFCYTRDPDSLDIAMHVYFRIAQLRRQPLLPALRHLRCPHISQDDFLISSICLFLTPSLKVLDFEKITGVEDKLIGTFLHTLLCEEARIERVMLVGEGLTKDTLGYLGLCRSLRSLVVTGMGRYVDLEIVRSLGRIPQLEELELDLEESGLLNATESDVVANSSHGGAEGELGYRELTSLEFIAPLSFVKTFVMQIGATQLRHIGFESSLEGTVDRRDLLVGIVRRWKDSLTFIRMVHHSDGGSEDESTPPGITMDTISPLLRLSKLTHFELEGYSLELRDANVTQMAQAWPQIHTLHLPYMDSGTQRPTVASLQTLSLSCMELRHLTIPLDTNDFLAVAEAPISLHRLHMLTAATPDEPWELWRSMRLARAVDHLFPFLAKVVSSSGEREGGRWSQAHHLVKMCQSVRTEAMELYRRNT</sequence>
<keyword evidence="2" id="KW-1185">Reference proteome</keyword>
<protein>
    <recommendedName>
        <fullName evidence="3">F-box domain-containing protein</fullName>
    </recommendedName>
</protein>